<dbReference type="AlphaFoldDB" id="A0A0F8YTJ7"/>
<accession>A0A0F8YTJ7</accession>
<dbReference type="EMBL" id="LAZR01067565">
    <property type="protein sequence ID" value="KKK51321.1"/>
    <property type="molecule type" value="Genomic_DNA"/>
</dbReference>
<proteinExistence type="predicted"/>
<organism evidence="1">
    <name type="scientific">marine sediment metagenome</name>
    <dbReference type="NCBI Taxonomy" id="412755"/>
    <lineage>
        <taxon>unclassified sequences</taxon>
        <taxon>metagenomes</taxon>
        <taxon>ecological metagenomes</taxon>
    </lineage>
</organism>
<sequence>MMPDKQNKDLKELMSLAFAGGFSDMHWQLMTDEALAVHKHILGLEAQVKELTEFQMEEIEPHVWPNMDDDPDRLDIEVIGENGRFLLWFDEEGDAGYTVTTKSPVAYYGYMTPESLDALRARLNRGNLDQPARDKEGKK</sequence>
<evidence type="ECO:0000313" key="1">
    <source>
        <dbReference type="EMBL" id="KKK51321.1"/>
    </source>
</evidence>
<protein>
    <submittedName>
        <fullName evidence="1">Uncharacterized protein</fullName>
    </submittedName>
</protein>
<name>A0A0F8YTJ7_9ZZZZ</name>
<comment type="caution">
    <text evidence="1">The sequence shown here is derived from an EMBL/GenBank/DDBJ whole genome shotgun (WGS) entry which is preliminary data.</text>
</comment>
<gene>
    <name evidence="1" type="ORF">LCGC14_3116120</name>
</gene>
<reference evidence="1" key="1">
    <citation type="journal article" date="2015" name="Nature">
        <title>Complex archaea that bridge the gap between prokaryotes and eukaryotes.</title>
        <authorList>
            <person name="Spang A."/>
            <person name="Saw J.H."/>
            <person name="Jorgensen S.L."/>
            <person name="Zaremba-Niedzwiedzka K."/>
            <person name="Martijn J."/>
            <person name="Lind A.E."/>
            <person name="van Eijk R."/>
            <person name="Schleper C."/>
            <person name="Guy L."/>
            <person name="Ettema T.J."/>
        </authorList>
    </citation>
    <scope>NUCLEOTIDE SEQUENCE</scope>
</reference>